<dbReference type="HAMAP" id="MF_00178">
    <property type="entry name" value="Lumazine_synth"/>
    <property type="match status" value="1"/>
</dbReference>
<keyword evidence="4 7" id="KW-0686">Riboflavin biosynthesis</keyword>
<comment type="function">
    <text evidence="7">Catalyzes the formation of 6,7-dimethyl-8-ribityllumazine by condensation of 5-amino-6-(D-ribitylamino)uracil with 3,4-dihydroxy-2-butanone 4-phosphate. This is the penultimate step in the biosynthesis of riboflavin.</text>
</comment>
<evidence type="ECO:0000256" key="6">
    <source>
        <dbReference type="ARBA" id="ARBA00048785"/>
    </source>
</evidence>
<dbReference type="GO" id="GO:0009349">
    <property type="term" value="C:riboflavin synthase complex"/>
    <property type="evidence" value="ECO:0007669"/>
    <property type="project" value="UniProtKB-UniRule"/>
</dbReference>
<evidence type="ECO:0000256" key="2">
    <source>
        <dbReference type="ARBA" id="ARBA00007424"/>
    </source>
</evidence>
<evidence type="ECO:0000256" key="4">
    <source>
        <dbReference type="ARBA" id="ARBA00022619"/>
    </source>
</evidence>
<protein>
    <recommendedName>
        <fullName evidence="3 7">6,7-dimethyl-8-ribityllumazine synthase</fullName>
        <shortName evidence="7">DMRL synthase</shortName>
        <ecNumber evidence="3 7">2.5.1.78</ecNumber>
    </recommendedName>
</protein>
<dbReference type="InterPro" id="IPR034964">
    <property type="entry name" value="LS"/>
</dbReference>
<comment type="pathway">
    <text evidence="1 7">Cofactor biosynthesis; riboflavin biosynthesis; riboflavin from 2-hydroxy-3-oxobutyl phosphate and 5-amino-6-(D-ribitylamino)uracil: step 1/2.</text>
</comment>
<sequence>MTATSAPHSIKGPVPAPSFEGAERLRIGIVHARWNKEVIDALVNGTLETLGKAGVLSENIIIESVPGSWELPFGVQMMLSQHNLDAVVAIGTLIKGSTMHFEYICESSFHGLQRVALDTRKPVILGILTVLTEEQALQRAGIAHHLDDPGHNHGHDWGYAAVEMALKAYK</sequence>
<keyword evidence="5 7" id="KW-0808">Transferase</keyword>
<evidence type="ECO:0000313" key="8">
    <source>
        <dbReference type="EMBL" id="WFD33777.1"/>
    </source>
</evidence>
<dbReference type="Pfam" id="PF00885">
    <property type="entry name" value="DMRL_synthase"/>
    <property type="match status" value="1"/>
</dbReference>
<dbReference type="Proteomes" id="UP001219933">
    <property type="component" value="Chromosome 1"/>
</dbReference>
<dbReference type="GO" id="GO:0009231">
    <property type="term" value="P:riboflavin biosynthetic process"/>
    <property type="evidence" value="ECO:0007669"/>
    <property type="project" value="UniProtKB-KW"/>
</dbReference>
<gene>
    <name evidence="8" type="primary">RIB4</name>
    <name evidence="8" type="ORF">MCUN1_000594</name>
</gene>
<dbReference type="EC" id="2.5.1.78" evidence="3 7"/>
<dbReference type="AlphaFoldDB" id="A0AAF0J4T6"/>
<dbReference type="NCBIfam" id="TIGR00114">
    <property type="entry name" value="lumazine-synth"/>
    <property type="match status" value="1"/>
</dbReference>
<dbReference type="CDD" id="cd09209">
    <property type="entry name" value="Lumazine_synthase-I"/>
    <property type="match status" value="1"/>
</dbReference>
<comment type="similarity">
    <text evidence="2 7">Belongs to the DMRL synthase family.</text>
</comment>
<evidence type="ECO:0000256" key="7">
    <source>
        <dbReference type="RuleBase" id="RU003795"/>
    </source>
</evidence>
<keyword evidence="9" id="KW-1185">Reference proteome</keyword>
<dbReference type="Gene3D" id="3.40.50.960">
    <property type="entry name" value="Lumazine/riboflavin synthase"/>
    <property type="match status" value="1"/>
</dbReference>
<evidence type="ECO:0000256" key="3">
    <source>
        <dbReference type="ARBA" id="ARBA00012664"/>
    </source>
</evidence>
<evidence type="ECO:0000256" key="1">
    <source>
        <dbReference type="ARBA" id="ARBA00004917"/>
    </source>
</evidence>
<evidence type="ECO:0000313" key="9">
    <source>
        <dbReference type="Proteomes" id="UP001219933"/>
    </source>
</evidence>
<dbReference type="GO" id="GO:0005758">
    <property type="term" value="C:mitochondrial intermembrane space"/>
    <property type="evidence" value="ECO:0007669"/>
    <property type="project" value="TreeGrafter"/>
</dbReference>
<name>A0AAF0J4T6_9BASI</name>
<dbReference type="InterPro" id="IPR002180">
    <property type="entry name" value="LS/RS"/>
</dbReference>
<reference evidence="8" key="1">
    <citation type="submission" date="2023-03" db="EMBL/GenBank/DDBJ databases">
        <title>Mating type loci evolution in Malassezia.</title>
        <authorList>
            <person name="Coelho M.A."/>
        </authorList>
    </citation>
    <scope>NUCLEOTIDE SEQUENCE</scope>
    <source>
        <strain evidence="8">CBS 11721</strain>
    </source>
</reference>
<dbReference type="PANTHER" id="PTHR21058">
    <property type="entry name" value="6,7-DIMETHYL-8-RIBITYLLUMAZINE SYNTHASE DMRL SYNTHASE LUMAZINE SYNTHASE"/>
    <property type="match status" value="1"/>
</dbReference>
<dbReference type="GO" id="GO:0000906">
    <property type="term" value="F:6,7-dimethyl-8-ribityllumazine synthase activity"/>
    <property type="evidence" value="ECO:0007669"/>
    <property type="project" value="UniProtKB-EC"/>
</dbReference>
<dbReference type="SUPFAM" id="SSF52121">
    <property type="entry name" value="Lumazine synthase"/>
    <property type="match status" value="1"/>
</dbReference>
<comment type="catalytic activity">
    <reaction evidence="6 7">
        <text>(2S)-2-hydroxy-3-oxobutyl phosphate + 5-amino-6-(D-ribitylamino)uracil = 6,7-dimethyl-8-(1-D-ribityl)lumazine + phosphate + 2 H2O + H(+)</text>
        <dbReference type="Rhea" id="RHEA:26152"/>
        <dbReference type="ChEBI" id="CHEBI:15377"/>
        <dbReference type="ChEBI" id="CHEBI:15378"/>
        <dbReference type="ChEBI" id="CHEBI:15934"/>
        <dbReference type="ChEBI" id="CHEBI:43474"/>
        <dbReference type="ChEBI" id="CHEBI:58201"/>
        <dbReference type="ChEBI" id="CHEBI:58830"/>
        <dbReference type="EC" id="2.5.1.78"/>
    </reaction>
</comment>
<dbReference type="EMBL" id="CP119877">
    <property type="protein sequence ID" value="WFD33777.1"/>
    <property type="molecule type" value="Genomic_DNA"/>
</dbReference>
<proteinExistence type="inferred from homology"/>
<accession>A0AAF0J4T6</accession>
<dbReference type="PANTHER" id="PTHR21058:SF0">
    <property type="entry name" value="6,7-DIMETHYL-8-RIBITYLLUMAZINE SYNTHASE"/>
    <property type="match status" value="1"/>
</dbReference>
<dbReference type="InterPro" id="IPR036467">
    <property type="entry name" value="LS/RS_sf"/>
</dbReference>
<organism evidence="8 9">
    <name type="scientific">Malassezia cuniculi</name>
    <dbReference type="NCBI Taxonomy" id="948313"/>
    <lineage>
        <taxon>Eukaryota</taxon>
        <taxon>Fungi</taxon>
        <taxon>Dikarya</taxon>
        <taxon>Basidiomycota</taxon>
        <taxon>Ustilaginomycotina</taxon>
        <taxon>Malasseziomycetes</taxon>
        <taxon>Malasseziales</taxon>
        <taxon>Malasseziaceae</taxon>
        <taxon>Malassezia</taxon>
    </lineage>
</organism>
<evidence type="ECO:0000256" key="5">
    <source>
        <dbReference type="ARBA" id="ARBA00022679"/>
    </source>
</evidence>